<dbReference type="Proteomes" id="UP000250003">
    <property type="component" value="Chromosome"/>
</dbReference>
<protein>
    <submittedName>
        <fullName evidence="1">Stage III sporulation protein AG</fullName>
    </submittedName>
</protein>
<gene>
    <name evidence="1" type="ORF">DQQ01_06000</name>
</gene>
<sequence>MKQWKDIMKKENLVVLLLVGLLLLVLAIPTEKKENRDMEGKAEHIQTEKEKDWQEKMESRLEAVLSRAEGVGEVQVFLTCESSGRKVVEKDEAKTVYEKDAKGNEQPYITAEEYPRIAGVLVVAKGGGNPVTVEKIQAAVEVLFQVEPHKIKVMKMN</sequence>
<dbReference type="RefSeq" id="WP_111919233.1">
    <property type="nucleotide sequence ID" value="NZ_CAUWHR010000001.1"/>
</dbReference>
<evidence type="ECO:0000313" key="2">
    <source>
        <dbReference type="Proteomes" id="UP000250003"/>
    </source>
</evidence>
<dbReference type="OrthoDB" id="2061035at2"/>
<dbReference type="AlphaFoldDB" id="A0A2Z4U9S6"/>
<name>A0A2Z4U9S6_9FIRM</name>
<organism evidence="1 2">
    <name type="scientific">Blautia argi</name>
    <dbReference type="NCBI Taxonomy" id="1912897"/>
    <lineage>
        <taxon>Bacteria</taxon>
        <taxon>Bacillati</taxon>
        <taxon>Bacillota</taxon>
        <taxon>Clostridia</taxon>
        <taxon>Lachnospirales</taxon>
        <taxon>Lachnospiraceae</taxon>
        <taxon>Blautia</taxon>
    </lineage>
</organism>
<dbReference type="EMBL" id="CP030280">
    <property type="protein sequence ID" value="AWY97773.1"/>
    <property type="molecule type" value="Genomic_DNA"/>
</dbReference>
<dbReference type="KEGG" id="blau:DQQ01_06000"/>
<proteinExistence type="predicted"/>
<reference evidence="2" key="1">
    <citation type="submission" date="2018-06" db="EMBL/GenBank/DDBJ databases">
        <title>Description of Blautia argi sp. nov., a new anaerobic isolated from dog feces.</title>
        <authorList>
            <person name="Chang Y.-H."/>
            <person name="Paek J."/>
            <person name="Shin Y."/>
        </authorList>
    </citation>
    <scope>NUCLEOTIDE SEQUENCE [LARGE SCALE GENOMIC DNA]</scope>
    <source>
        <strain evidence="2">KCTC 15426</strain>
    </source>
</reference>
<keyword evidence="2" id="KW-1185">Reference proteome</keyword>
<evidence type="ECO:0000313" key="1">
    <source>
        <dbReference type="EMBL" id="AWY97773.1"/>
    </source>
</evidence>
<accession>A0A2Z4U9S6</accession>